<sequence length="251" mass="27270">MATFAALVLGLGICLLVVAGLVQLLMLGDLHAVRTIRRTTPSPAASWRAGTGRIAAEGIVDDGPAGPQSGPLSAARCSWYRVRLVREPSRSWSDEVHEDVLLDFSSPAPPTFSDHSGRVVLDPRLFEDTSGPEPRVTETTTVVHRSAAPADLPPFVPRPQIDDLRRGEKLTLTETRIPYAREVYALALPAGEPLLLMPNPQGLTVFTTDTREQVLAARRDSIATARWMTRIFVLAGLALIVISSAALWTFF</sequence>
<evidence type="ECO:0000256" key="1">
    <source>
        <dbReference type="SAM" id="Phobius"/>
    </source>
</evidence>
<organism evidence="2 3">
    <name type="scientific">Actinoplanes friuliensis DSM 7358</name>
    <dbReference type="NCBI Taxonomy" id="1246995"/>
    <lineage>
        <taxon>Bacteria</taxon>
        <taxon>Bacillati</taxon>
        <taxon>Actinomycetota</taxon>
        <taxon>Actinomycetes</taxon>
        <taxon>Micromonosporales</taxon>
        <taxon>Micromonosporaceae</taxon>
        <taxon>Actinoplanes</taxon>
    </lineage>
</organism>
<dbReference type="EMBL" id="CP006272">
    <property type="protein sequence ID" value="AGZ44764.1"/>
    <property type="molecule type" value="Genomic_DNA"/>
</dbReference>
<keyword evidence="1" id="KW-1133">Transmembrane helix</keyword>
<dbReference type="STRING" id="1246995.AFR_32530"/>
<gene>
    <name evidence="2" type="ORF">AFR_32530</name>
</gene>
<keyword evidence="3" id="KW-1185">Reference proteome</keyword>
<proteinExistence type="predicted"/>
<dbReference type="OrthoDB" id="3292351at2"/>
<evidence type="ECO:0000313" key="3">
    <source>
        <dbReference type="Proteomes" id="UP000017746"/>
    </source>
</evidence>
<protein>
    <recommendedName>
        <fullName evidence="4">RING-type E3 ubiquitin transferase</fullName>
    </recommendedName>
</protein>
<reference evidence="2 3" key="1">
    <citation type="journal article" date="2014" name="J. Biotechnol.">
        <title>Complete genome sequence of the actinobacterium Actinoplanes friuliensis HAG 010964, producer of the lipopeptide antibiotic friulimycin.</title>
        <authorList>
            <person name="Ruckert C."/>
            <person name="Szczepanowski R."/>
            <person name="Albersmeier A."/>
            <person name="Goesmann A."/>
            <person name="Fischer N."/>
            <person name="Steinkamper A."/>
            <person name="Puhler A."/>
            <person name="Biener R."/>
            <person name="Schwartz D."/>
            <person name="Kalinowski J."/>
        </authorList>
    </citation>
    <scope>NUCLEOTIDE SEQUENCE [LARGE SCALE GENOMIC DNA]</scope>
    <source>
        <strain evidence="2 3">DSM 7358</strain>
    </source>
</reference>
<dbReference type="Proteomes" id="UP000017746">
    <property type="component" value="Chromosome"/>
</dbReference>
<evidence type="ECO:0008006" key="4">
    <source>
        <dbReference type="Google" id="ProtNLM"/>
    </source>
</evidence>
<feature type="transmembrane region" description="Helical" evidence="1">
    <location>
        <begin position="227"/>
        <end position="250"/>
    </location>
</feature>
<dbReference type="PATRIC" id="fig|1246995.3.peg.6583"/>
<dbReference type="AlphaFoldDB" id="U5W6I6"/>
<accession>U5W6I6</accession>
<feature type="transmembrane region" description="Helical" evidence="1">
    <location>
        <begin position="6"/>
        <end position="28"/>
    </location>
</feature>
<evidence type="ECO:0000313" key="2">
    <source>
        <dbReference type="EMBL" id="AGZ44764.1"/>
    </source>
</evidence>
<dbReference type="HOGENOM" id="CLU_1105289_0_0_11"/>
<keyword evidence="1" id="KW-0472">Membrane</keyword>
<name>U5W6I6_9ACTN</name>
<keyword evidence="1" id="KW-0812">Transmembrane</keyword>
<dbReference type="eggNOG" id="ENOG50348RI">
    <property type="taxonomic scope" value="Bacteria"/>
</dbReference>
<dbReference type="KEGG" id="afs:AFR_32530"/>
<dbReference type="RefSeq" id="WP_023561103.1">
    <property type="nucleotide sequence ID" value="NC_022657.1"/>
</dbReference>